<dbReference type="Proteomes" id="UP000050509">
    <property type="component" value="Unassembled WGS sequence"/>
</dbReference>
<evidence type="ECO:0000259" key="14">
    <source>
        <dbReference type="SMART" id="SM00822"/>
    </source>
</evidence>
<feature type="active site" description="Proton acceptor" evidence="11">
    <location>
        <position position="157"/>
    </location>
</feature>
<evidence type="ECO:0000313" key="16">
    <source>
        <dbReference type="Proteomes" id="UP000050509"/>
    </source>
</evidence>
<dbReference type="GO" id="GO:0006633">
    <property type="term" value="P:fatty acid biosynthetic process"/>
    <property type="evidence" value="ECO:0007669"/>
    <property type="project" value="UniProtKB-UniPathway"/>
</dbReference>
<gene>
    <name evidence="15" type="ORF">SE17_22185</name>
</gene>
<dbReference type="EC" id="1.1.1.100" evidence="3 13"/>
<dbReference type="InterPro" id="IPR002347">
    <property type="entry name" value="SDR_fam"/>
</dbReference>
<dbReference type="GO" id="GO:0051287">
    <property type="term" value="F:NAD binding"/>
    <property type="evidence" value="ECO:0007669"/>
    <property type="project" value="UniProtKB-UniRule"/>
</dbReference>
<comment type="similarity">
    <text evidence="2 13">Belongs to the short-chain dehydrogenases/reductases (SDR) family.</text>
</comment>
<dbReference type="PANTHER" id="PTHR42879:SF2">
    <property type="entry name" value="3-OXOACYL-[ACYL-CARRIER-PROTEIN] REDUCTASE FABG"/>
    <property type="match status" value="1"/>
</dbReference>
<keyword evidence="16" id="KW-1185">Reference proteome</keyword>
<evidence type="ECO:0000256" key="1">
    <source>
        <dbReference type="ARBA" id="ARBA00005194"/>
    </source>
</evidence>
<dbReference type="NCBIfam" id="NF005559">
    <property type="entry name" value="PRK07231.1"/>
    <property type="match status" value="1"/>
</dbReference>
<comment type="subunit">
    <text evidence="13">Homotetramer.</text>
</comment>
<feature type="domain" description="Ketoreductase" evidence="14">
    <location>
        <begin position="8"/>
        <end position="193"/>
    </location>
</feature>
<comment type="caution">
    <text evidence="15">The sequence shown here is derived from an EMBL/GenBank/DDBJ whole genome shotgun (WGS) entry which is preliminary data.</text>
</comment>
<evidence type="ECO:0000256" key="4">
    <source>
        <dbReference type="ARBA" id="ARBA00022516"/>
    </source>
</evidence>
<dbReference type="InterPro" id="IPR057326">
    <property type="entry name" value="KR_dom"/>
</dbReference>
<dbReference type="UniPathway" id="UPA00094"/>
<comment type="function">
    <text evidence="13">Catalyzes the NADPH-dependent reduction of beta-ketoacyl-ACP substrates to beta-hydroxyacyl-ACP products, the first reductive step in the elongation cycle of fatty acid biosynthesis.</text>
</comment>
<dbReference type="PATRIC" id="fig|186479.3.peg.11081"/>
<dbReference type="InterPro" id="IPR011284">
    <property type="entry name" value="3oxo_ACP_reduc"/>
</dbReference>
<evidence type="ECO:0000313" key="15">
    <source>
        <dbReference type="EMBL" id="KPV51270.1"/>
    </source>
</evidence>
<dbReference type="InterPro" id="IPR050259">
    <property type="entry name" value="SDR"/>
</dbReference>
<dbReference type="EMBL" id="LJCR01000989">
    <property type="protein sequence ID" value="KPV51270.1"/>
    <property type="molecule type" value="Genomic_DNA"/>
</dbReference>
<evidence type="ECO:0000256" key="9">
    <source>
        <dbReference type="ARBA" id="ARBA00023160"/>
    </source>
</evidence>
<dbReference type="PRINTS" id="PR00080">
    <property type="entry name" value="SDRFAMILY"/>
</dbReference>
<evidence type="ECO:0000256" key="6">
    <source>
        <dbReference type="ARBA" id="ARBA00022857"/>
    </source>
</evidence>
<comment type="catalytic activity">
    <reaction evidence="10 13">
        <text>a (3R)-hydroxyacyl-[ACP] + NADP(+) = a 3-oxoacyl-[ACP] + NADPH + H(+)</text>
        <dbReference type="Rhea" id="RHEA:17397"/>
        <dbReference type="Rhea" id="RHEA-COMP:9916"/>
        <dbReference type="Rhea" id="RHEA-COMP:9945"/>
        <dbReference type="ChEBI" id="CHEBI:15378"/>
        <dbReference type="ChEBI" id="CHEBI:57783"/>
        <dbReference type="ChEBI" id="CHEBI:58349"/>
        <dbReference type="ChEBI" id="CHEBI:78776"/>
        <dbReference type="ChEBI" id="CHEBI:78827"/>
        <dbReference type="EC" id="1.1.1.100"/>
    </reaction>
</comment>
<evidence type="ECO:0000256" key="10">
    <source>
        <dbReference type="ARBA" id="ARBA00048508"/>
    </source>
</evidence>
<dbReference type="SMART" id="SM00822">
    <property type="entry name" value="PKS_KR"/>
    <property type="match status" value="1"/>
</dbReference>
<keyword evidence="8 13" id="KW-0443">Lipid metabolism</keyword>
<dbReference type="NCBIfam" id="NF009466">
    <property type="entry name" value="PRK12826.1-2"/>
    <property type="match status" value="1"/>
</dbReference>
<dbReference type="SUPFAM" id="SSF51735">
    <property type="entry name" value="NAD(P)-binding Rossmann-fold domains"/>
    <property type="match status" value="1"/>
</dbReference>
<protein>
    <recommendedName>
        <fullName evidence="3 13">3-oxoacyl-[acyl-carrier-protein] reductase</fullName>
        <ecNumber evidence="3 13">1.1.1.100</ecNumber>
    </recommendedName>
</protein>
<dbReference type="FunFam" id="3.40.50.720:FF:000037">
    <property type="entry name" value="3-oxoacyl-[acyl-carrier-protein] reductase FabG"/>
    <property type="match status" value="1"/>
</dbReference>
<feature type="binding site" evidence="12">
    <location>
        <position position="92"/>
    </location>
    <ligand>
        <name>NADP(+)</name>
        <dbReference type="ChEBI" id="CHEBI:58349"/>
    </ligand>
</feature>
<dbReference type="InterPro" id="IPR036291">
    <property type="entry name" value="NAD(P)-bd_dom_sf"/>
</dbReference>
<dbReference type="AlphaFoldDB" id="A0A0P9DEA4"/>
<dbReference type="CDD" id="cd05333">
    <property type="entry name" value="BKR_SDR_c"/>
    <property type="match status" value="1"/>
</dbReference>
<dbReference type="NCBIfam" id="TIGR01830">
    <property type="entry name" value="3oxo_ACP_reduc"/>
    <property type="match status" value="1"/>
</dbReference>
<name>A0A0P9DEA4_9CHLR</name>
<evidence type="ECO:0000256" key="7">
    <source>
        <dbReference type="ARBA" id="ARBA00023002"/>
    </source>
</evidence>
<evidence type="ECO:0000256" key="2">
    <source>
        <dbReference type="ARBA" id="ARBA00006484"/>
    </source>
</evidence>
<evidence type="ECO:0000256" key="13">
    <source>
        <dbReference type="RuleBase" id="RU366074"/>
    </source>
</evidence>
<dbReference type="PRINTS" id="PR00081">
    <property type="entry name" value="GDHRDH"/>
</dbReference>
<keyword evidence="6 12" id="KW-0521">NADP</keyword>
<proteinExistence type="inferred from homology"/>
<dbReference type="Gene3D" id="3.40.50.720">
    <property type="entry name" value="NAD(P)-binding Rossmann-like Domain"/>
    <property type="match status" value="1"/>
</dbReference>
<dbReference type="PROSITE" id="PS00061">
    <property type="entry name" value="ADH_SHORT"/>
    <property type="match status" value="1"/>
</dbReference>
<evidence type="ECO:0000256" key="5">
    <source>
        <dbReference type="ARBA" id="ARBA00022832"/>
    </source>
</evidence>
<comment type="pathway">
    <text evidence="1 13">Lipid metabolism; fatty acid biosynthesis.</text>
</comment>
<evidence type="ECO:0000256" key="8">
    <source>
        <dbReference type="ARBA" id="ARBA00023098"/>
    </source>
</evidence>
<keyword evidence="4 13" id="KW-0444">Lipid biosynthesis</keyword>
<evidence type="ECO:0000256" key="12">
    <source>
        <dbReference type="PIRSR" id="PIRSR611284-2"/>
    </source>
</evidence>
<organism evidence="15 16">
    <name type="scientific">Kouleothrix aurantiaca</name>
    <dbReference type="NCBI Taxonomy" id="186479"/>
    <lineage>
        <taxon>Bacteria</taxon>
        <taxon>Bacillati</taxon>
        <taxon>Chloroflexota</taxon>
        <taxon>Chloroflexia</taxon>
        <taxon>Chloroflexales</taxon>
        <taxon>Roseiflexineae</taxon>
        <taxon>Roseiflexaceae</taxon>
        <taxon>Kouleothrix</taxon>
    </lineage>
</organism>
<feature type="binding site" evidence="12">
    <location>
        <begin position="157"/>
        <end position="161"/>
    </location>
    <ligand>
        <name>NADP(+)</name>
        <dbReference type="ChEBI" id="CHEBI:58349"/>
    </ligand>
</feature>
<reference evidence="15 16" key="1">
    <citation type="submission" date="2015-09" db="EMBL/GenBank/DDBJ databases">
        <title>Draft genome sequence of Kouleothrix aurantiaca JCM 19913.</title>
        <authorList>
            <person name="Hemp J."/>
        </authorList>
    </citation>
    <scope>NUCLEOTIDE SEQUENCE [LARGE SCALE GENOMIC DNA]</scope>
    <source>
        <strain evidence="15 16">COM-B</strain>
    </source>
</reference>
<dbReference type="GO" id="GO:0004316">
    <property type="term" value="F:3-oxoacyl-[acyl-carrier-protein] reductase (NADPH) activity"/>
    <property type="evidence" value="ECO:0007669"/>
    <property type="project" value="UniProtKB-UniRule"/>
</dbReference>
<sequence length="250" mass="26037">MQINLKDKVALVTGGSLGIGRAIATTLAAAGATVAINYKGNQAAADEVVQAISQADGVASAFQADVSQGAEVEQLFKAVLERYGRLDILVNNAGITRDTLLLRMKEDDFDAVLNTNLRGIFLCTKAALRPMGKARGGRIINLTSVVGLMGNAGRANYAAAKAGIIGFTKSTAREMASRGITVNAVAPGYIETELTGVLSEQIRSAILENIPLARLGTPQDVANMVCFLASDAAAYITGQTMTVDGGMVMQ</sequence>
<dbReference type="PANTHER" id="PTHR42879">
    <property type="entry name" value="3-OXOACYL-(ACYL-CARRIER-PROTEIN) REDUCTASE"/>
    <property type="match status" value="1"/>
</dbReference>
<dbReference type="InterPro" id="IPR020904">
    <property type="entry name" value="Sc_DH/Rdtase_CS"/>
</dbReference>
<keyword evidence="9 13" id="KW-0275">Fatty acid biosynthesis</keyword>
<evidence type="ECO:0000256" key="11">
    <source>
        <dbReference type="PIRSR" id="PIRSR611284-1"/>
    </source>
</evidence>
<accession>A0A0P9DEA4</accession>
<evidence type="ECO:0000256" key="3">
    <source>
        <dbReference type="ARBA" id="ARBA00012948"/>
    </source>
</evidence>
<dbReference type="Pfam" id="PF13561">
    <property type="entry name" value="adh_short_C2"/>
    <property type="match status" value="1"/>
</dbReference>
<feature type="binding site" evidence="12">
    <location>
        <position position="190"/>
    </location>
    <ligand>
        <name>NADP(+)</name>
        <dbReference type="ChEBI" id="CHEBI:58349"/>
    </ligand>
</feature>
<keyword evidence="5 13" id="KW-0276">Fatty acid metabolism</keyword>
<keyword evidence="7 13" id="KW-0560">Oxidoreductase</keyword>